<organism evidence="4">
    <name type="scientific">Neospora caninum (strain Liverpool)</name>
    <dbReference type="NCBI Taxonomy" id="572307"/>
    <lineage>
        <taxon>Eukaryota</taxon>
        <taxon>Sar</taxon>
        <taxon>Alveolata</taxon>
        <taxon>Apicomplexa</taxon>
        <taxon>Conoidasida</taxon>
        <taxon>Coccidia</taxon>
        <taxon>Eucoccidiorida</taxon>
        <taxon>Eimeriorina</taxon>
        <taxon>Sarcocystidae</taxon>
        <taxon>Neospora</taxon>
    </lineage>
</organism>
<feature type="chain" id="PRO_5002523005" evidence="2">
    <location>
        <begin position="25"/>
        <end position="389"/>
    </location>
</feature>
<dbReference type="GO" id="GO:0030163">
    <property type="term" value="P:protein catabolic process"/>
    <property type="evidence" value="ECO:0007669"/>
    <property type="project" value="InterPro"/>
</dbReference>
<dbReference type="SUPFAM" id="SSF54736">
    <property type="entry name" value="ClpS-like"/>
    <property type="match status" value="1"/>
</dbReference>
<feature type="compositionally biased region" description="Acidic residues" evidence="1">
    <location>
        <begin position="369"/>
        <end position="389"/>
    </location>
</feature>
<keyword evidence="4" id="KW-0378">Hydrolase</keyword>
<feature type="region of interest" description="Disordered" evidence="1">
    <location>
        <begin position="221"/>
        <end position="266"/>
    </location>
</feature>
<feature type="region of interest" description="Disordered" evidence="1">
    <location>
        <begin position="348"/>
        <end position="389"/>
    </location>
</feature>
<dbReference type="PANTHER" id="PTHR33473">
    <property type="entry name" value="ATP-DEPENDENT CLP PROTEASE ADAPTER PROTEIN CLPS1, CHLOROPLASTIC"/>
    <property type="match status" value="1"/>
</dbReference>
<reference evidence="4" key="1">
    <citation type="journal article" date="2015" name="PLoS ONE">
        <title>Comprehensive Evaluation of Toxoplasma gondii VEG and Neospora caninum LIV Genomes with Tachyzoite Stage Transcriptome and Proteome Defines Novel Transcript Features.</title>
        <authorList>
            <person name="Ramaprasad A."/>
            <person name="Mourier T."/>
            <person name="Naeem R."/>
            <person name="Malas T.B."/>
            <person name="Moussa E."/>
            <person name="Panigrahi A."/>
            <person name="Vermont S.J."/>
            <person name="Otto T.D."/>
            <person name="Wastling J."/>
            <person name="Pain A."/>
        </authorList>
    </citation>
    <scope>NUCLEOTIDE SEQUENCE</scope>
    <source>
        <strain evidence="4">Liverpool</strain>
    </source>
</reference>
<name>A0A0F7U7B7_NEOCL</name>
<accession>A0A0F7U7B7</accession>
<protein>
    <submittedName>
        <fullName evidence="4">ATP-dependent Clp protease adaptor domain-containing protein, putative</fullName>
    </submittedName>
</protein>
<evidence type="ECO:0000259" key="3">
    <source>
        <dbReference type="Pfam" id="PF02617"/>
    </source>
</evidence>
<dbReference type="GO" id="GO:0008233">
    <property type="term" value="F:peptidase activity"/>
    <property type="evidence" value="ECO:0007669"/>
    <property type="project" value="UniProtKB-KW"/>
</dbReference>
<dbReference type="Gene3D" id="3.30.1390.10">
    <property type="match status" value="1"/>
</dbReference>
<keyword evidence="4" id="KW-0645">Protease</keyword>
<dbReference type="InterPro" id="IPR003769">
    <property type="entry name" value="ClpS_core"/>
</dbReference>
<sequence>MELRTTSLFLLSFFFVLSSPPVAPCFLPAASYDGIPVSPLRLASSALFSSVPCRTRKCKQTCAFPASKGSSHLPCSFLSHLLARLRTYVCARSCACRTASSPPSFLTVHRPPEARPTLRREQIRCYVYPSRVSRYAFFAPFWLSLDGARHVATETNARSPRLVPLSQQARSTVPSRAGRRKDVAVVESFLPLSFDAKTIGRHGPQQGKRGENQLLLFASGDGRLTDSGEDGAAMERIEKEEVSEEETTTQEKKKEEKEIEDDQKKQAERRERLKAWQVVLHNDDIHAIPHVTDLLVDAVPSLTKAKAHSITVHAHKTGLALILRTWREKAVEIYRKLKASGLTISLVPSKRKDKQEGGGESDGTRGMDGEDGGDNNLQDEDNDDSDDRD</sequence>
<dbReference type="InterPro" id="IPR022935">
    <property type="entry name" value="ClpS"/>
</dbReference>
<feature type="compositionally biased region" description="Basic and acidic residues" evidence="1">
    <location>
        <begin position="353"/>
        <end position="368"/>
    </location>
</feature>
<dbReference type="EMBL" id="LN714474">
    <property type="protein sequence ID" value="CEL64302.1"/>
    <property type="molecule type" value="Genomic_DNA"/>
</dbReference>
<proteinExistence type="predicted"/>
<dbReference type="GO" id="GO:0006508">
    <property type="term" value="P:proteolysis"/>
    <property type="evidence" value="ECO:0007669"/>
    <property type="project" value="UniProtKB-KW"/>
</dbReference>
<feature type="signal peptide" evidence="2">
    <location>
        <begin position="1"/>
        <end position="24"/>
    </location>
</feature>
<dbReference type="PANTHER" id="PTHR33473:SF17">
    <property type="entry name" value="ATP-DEPENDENT CLP PROTEASE ADAPTER PROTEIN CLPS1, CHLOROPLASTIC"/>
    <property type="match status" value="1"/>
</dbReference>
<dbReference type="InterPro" id="IPR014719">
    <property type="entry name" value="Ribosomal_bL12_C/ClpS-like"/>
</dbReference>
<evidence type="ECO:0000256" key="1">
    <source>
        <dbReference type="SAM" id="MobiDB-lite"/>
    </source>
</evidence>
<feature type="compositionally biased region" description="Basic and acidic residues" evidence="1">
    <location>
        <begin position="249"/>
        <end position="266"/>
    </location>
</feature>
<dbReference type="Pfam" id="PF02617">
    <property type="entry name" value="ClpS"/>
    <property type="match status" value="1"/>
</dbReference>
<evidence type="ECO:0000313" key="4">
    <source>
        <dbReference type="EMBL" id="CEL64302.1"/>
    </source>
</evidence>
<feature type="domain" description="Adaptor protein ClpS core" evidence="3">
    <location>
        <begin position="274"/>
        <end position="339"/>
    </location>
</feature>
<dbReference type="AlphaFoldDB" id="A0A0F7U7B7"/>
<gene>
    <name evidence="4" type="ORF">BN1204_002060</name>
</gene>
<keyword evidence="2" id="KW-0732">Signal</keyword>
<evidence type="ECO:0000256" key="2">
    <source>
        <dbReference type="SAM" id="SignalP"/>
    </source>
</evidence>